<evidence type="ECO:0000313" key="1">
    <source>
        <dbReference type="EMBL" id="KAA6435540.1"/>
    </source>
</evidence>
<reference evidence="2 4" key="3">
    <citation type="submission" date="2024-08" db="EMBL/GenBank/DDBJ databases">
        <authorList>
            <person name="Wei W."/>
        </authorList>
    </citation>
    <scope>NUCLEOTIDE SEQUENCE [LARGE SCALE GENOMIC DNA]</scope>
    <source>
        <strain evidence="2 4">XU2</strain>
    </source>
</reference>
<dbReference type="Proteomes" id="UP001570846">
    <property type="component" value="Unassembled WGS sequence"/>
</dbReference>
<comment type="caution">
    <text evidence="1">The sequence shown here is derived from an EMBL/GenBank/DDBJ whole genome shotgun (WGS) entry which is preliminary data.</text>
</comment>
<dbReference type="EMBL" id="VKKZ01000019">
    <property type="protein sequence ID" value="KAA6435540.1"/>
    <property type="molecule type" value="Genomic_DNA"/>
</dbReference>
<organism evidence="1 3">
    <name type="scientific">Rufibacter glacialis</name>
    <dbReference type="NCBI Taxonomy" id="1259555"/>
    <lineage>
        <taxon>Bacteria</taxon>
        <taxon>Pseudomonadati</taxon>
        <taxon>Bacteroidota</taxon>
        <taxon>Cytophagia</taxon>
        <taxon>Cytophagales</taxon>
        <taxon>Hymenobacteraceae</taxon>
        <taxon>Rufibacter</taxon>
    </lineage>
</organism>
<dbReference type="AlphaFoldDB" id="A0A5M8QKM5"/>
<dbReference type="OrthoDB" id="370799at2"/>
<keyword evidence="4" id="KW-1185">Reference proteome</keyword>
<evidence type="ECO:0000313" key="2">
    <source>
        <dbReference type="EMBL" id="MFA1769915.1"/>
    </source>
</evidence>
<accession>A0A5M8QKM5</accession>
<sequence length="94" mass="11132">MDFAKFQESLTQAAPPAQASVYLQAMWLEAQGKWEEAHALIQDLPDQKAAWVHAYLHRKEGDLWNADYWYRRANQKRPSVSWQEEWQQLVLAFL</sequence>
<protein>
    <recommendedName>
        <fullName evidence="5">Tetratricopeptide repeat protein</fullName>
    </recommendedName>
</protein>
<gene>
    <name evidence="2" type="ORF">ACD591_01335</name>
    <name evidence="1" type="ORF">FOE74_06235</name>
</gene>
<evidence type="ECO:0000313" key="3">
    <source>
        <dbReference type="Proteomes" id="UP000323866"/>
    </source>
</evidence>
<reference evidence="1 3" key="1">
    <citation type="submission" date="2019-07" db="EMBL/GenBank/DDBJ databases">
        <authorList>
            <person name="Qu J.-H."/>
        </authorList>
    </citation>
    <scope>NUCLEOTIDE SEQUENCE [LARGE SCALE GENOMIC DNA]</scope>
    <source>
        <strain evidence="1 3">MDT1-10-3</strain>
    </source>
</reference>
<evidence type="ECO:0000313" key="4">
    <source>
        <dbReference type="Proteomes" id="UP001570846"/>
    </source>
</evidence>
<proteinExistence type="predicted"/>
<evidence type="ECO:0008006" key="5">
    <source>
        <dbReference type="Google" id="ProtNLM"/>
    </source>
</evidence>
<dbReference type="EMBL" id="JBGOGF010000001">
    <property type="protein sequence ID" value="MFA1769915.1"/>
    <property type="molecule type" value="Genomic_DNA"/>
</dbReference>
<name>A0A5M8QKM5_9BACT</name>
<dbReference type="Proteomes" id="UP000323866">
    <property type="component" value="Unassembled WGS sequence"/>
</dbReference>
<dbReference type="RefSeq" id="WP_149097732.1">
    <property type="nucleotide sequence ID" value="NZ_BMMG01000002.1"/>
</dbReference>
<reference evidence="1 3" key="2">
    <citation type="submission" date="2019-09" db="EMBL/GenBank/DDBJ databases">
        <title>A bacterium isolated from glacier soil.</title>
        <authorList>
            <person name="Liu Q."/>
        </authorList>
    </citation>
    <scope>NUCLEOTIDE SEQUENCE [LARGE SCALE GENOMIC DNA]</scope>
    <source>
        <strain evidence="1 3">MDT1-10-3</strain>
    </source>
</reference>